<evidence type="ECO:0000313" key="2">
    <source>
        <dbReference type="EnsemblFungi" id="EJT69038"/>
    </source>
</evidence>
<keyword evidence="3" id="KW-1185">Reference proteome</keyword>
<dbReference type="Proteomes" id="UP000006039">
    <property type="component" value="Unassembled WGS sequence"/>
</dbReference>
<dbReference type="VEuPathDB" id="FungiDB:GGTG_13435"/>
<reference evidence="1" key="3">
    <citation type="submission" date="2010-09" db="EMBL/GenBank/DDBJ databases">
        <title>Annotation of Gaeumannomyces graminis var. tritici R3-111a-1.</title>
        <authorList>
            <consortium name="The Broad Institute Genome Sequencing Platform"/>
            <person name="Ma L.-J."/>
            <person name="Dead R."/>
            <person name="Young S.K."/>
            <person name="Zeng Q."/>
            <person name="Gargeya S."/>
            <person name="Fitzgerald M."/>
            <person name="Haas B."/>
            <person name="Abouelleil A."/>
            <person name="Alvarado L."/>
            <person name="Arachchi H.M."/>
            <person name="Berlin A."/>
            <person name="Brown A."/>
            <person name="Chapman S.B."/>
            <person name="Chen Z."/>
            <person name="Dunbar C."/>
            <person name="Freedman E."/>
            <person name="Gearin G."/>
            <person name="Gellesch M."/>
            <person name="Goldberg J."/>
            <person name="Griggs A."/>
            <person name="Gujja S."/>
            <person name="Heiman D."/>
            <person name="Howarth C."/>
            <person name="Larson L."/>
            <person name="Lui A."/>
            <person name="MacDonald P.J.P."/>
            <person name="Mehta T."/>
            <person name="Montmayeur A."/>
            <person name="Murphy C."/>
            <person name="Neiman D."/>
            <person name="Pearson M."/>
            <person name="Priest M."/>
            <person name="Roberts A."/>
            <person name="Saif S."/>
            <person name="Shea T."/>
            <person name="Shenoy N."/>
            <person name="Sisk P."/>
            <person name="Stolte C."/>
            <person name="Sykes S."/>
            <person name="Yandava C."/>
            <person name="Wortman J."/>
            <person name="Nusbaum C."/>
            <person name="Birren B."/>
        </authorList>
    </citation>
    <scope>NUCLEOTIDE SEQUENCE</scope>
    <source>
        <strain evidence="1">R3-111a-1</strain>
    </source>
</reference>
<sequence>MAQKKYHGHAERPNVGRCCPAKIIHVLSGHIPGRAARGVPEQRKKEVLDSRDLDKWGEAEDVAQALRDFFTAEDDYQAF</sequence>
<reference evidence="1" key="2">
    <citation type="submission" date="2010-07" db="EMBL/GenBank/DDBJ databases">
        <authorList>
            <consortium name="The Broad Institute Genome Sequencing Platform"/>
            <consortium name="Broad Institute Genome Sequencing Center for Infectious Disease"/>
            <person name="Ma L.-J."/>
            <person name="Dead R."/>
            <person name="Young S."/>
            <person name="Zeng Q."/>
            <person name="Koehrsen M."/>
            <person name="Alvarado L."/>
            <person name="Berlin A."/>
            <person name="Chapman S.B."/>
            <person name="Chen Z."/>
            <person name="Freedman E."/>
            <person name="Gellesch M."/>
            <person name="Goldberg J."/>
            <person name="Griggs A."/>
            <person name="Gujja S."/>
            <person name="Heilman E.R."/>
            <person name="Heiman D."/>
            <person name="Hepburn T."/>
            <person name="Howarth C."/>
            <person name="Jen D."/>
            <person name="Larson L."/>
            <person name="Mehta T."/>
            <person name="Neiman D."/>
            <person name="Pearson M."/>
            <person name="Roberts A."/>
            <person name="Saif S."/>
            <person name="Shea T."/>
            <person name="Shenoy N."/>
            <person name="Sisk P."/>
            <person name="Stolte C."/>
            <person name="Sykes S."/>
            <person name="Walk T."/>
            <person name="White J."/>
            <person name="Yandava C."/>
            <person name="Haas B."/>
            <person name="Nusbaum C."/>
            <person name="Birren B."/>
        </authorList>
    </citation>
    <scope>NUCLEOTIDE SEQUENCE</scope>
    <source>
        <strain evidence="1">R3-111a-1</strain>
    </source>
</reference>
<protein>
    <submittedName>
        <fullName evidence="1 2">Uncharacterized protein</fullName>
    </submittedName>
</protein>
<dbReference type="GeneID" id="20353893"/>
<evidence type="ECO:0000313" key="1">
    <source>
        <dbReference type="EMBL" id="EJT69038.1"/>
    </source>
</evidence>
<accession>J3PIV5</accession>
<reference evidence="2" key="4">
    <citation type="journal article" date="2015" name="G3 (Bethesda)">
        <title>Genome sequences of three phytopathogenic species of the Magnaporthaceae family of fungi.</title>
        <authorList>
            <person name="Okagaki L.H."/>
            <person name="Nunes C.C."/>
            <person name="Sailsbery J."/>
            <person name="Clay B."/>
            <person name="Brown D."/>
            <person name="John T."/>
            <person name="Oh Y."/>
            <person name="Young N."/>
            <person name="Fitzgerald M."/>
            <person name="Haas B.J."/>
            <person name="Zeng Q."/>
            <person name="Young S."/>
            <person name="Adiconis X."/>
            <person name="Fan L."/>
            <person name="Levin J.Z."/>
            <person name="Mitchell T.K."/>
            <person name="Okubara P.A."/>
            <person name="Farman M.L."/>
            <person name="Kohn L.M."/>
            <person name="Birren B."/>
            <person name="Ma L.-J."/>
            <person name="Dean R.A."/>
        </authorList>
    </citation>
    <scope>NUCLEOTIDE SEQUENCE</scope>
    <source>
        <strain evidence="2">R3-111a-1</strain>
    </source>
</reference>
<name>J3PIV5_GAET3</name>
<proteinExistence type="predicted"/>
<organism evidence="1">
    <name type="scientific">Gaeumannomyces tritici (strain R3-111a-1)</name>
    <name type="common">Wheat and barley take-all root rot fungus</name>
    <name type="synonym">Gaeumannomyces graminis var. tritici</name>
    <dbReference type="NCBI Taxonomy" id="644352"/>
    <lineage>
        <taxon>Eukaryota</taxon>
        <taxon>Fungi</taxon>
        <taxon>Dikarya</taxon>
        <taxon>Ascomycota</taxon>
        <taxon>Pezizomycotina</taxon>
        <taxon>Sordariomycetes</taxon>
        <taxon>Sordariomycetidae</taxon>
        <taxon>Magnaporthales</taxon>
        <taxon>Magnaporthaceae</taxon>
        <taxon>Gaeumannomyces</taxon>
    </lineage>
</organism>
<reference evidence="2" key="5">
    <citation type="submission" date="2018-04" db="UniProtKB">
        <authorList>
            <consortium name="EnsemblFungi"/>
        </authorList>
    </citation>
    <scope>IDENTIFICATION</scope>
    <source>
        <strain evidence="2">R3-111a-1</strain>
    </source>
</reference>
<dbReference type="EnsemblFungi" id="EJT69038">
    <property type="protein sequence ID" value="EJT69038"/>
    <property type="gene ID" value="GGTG_13435"/>
</dbReference>
<dbReference type="RefSeq" id="XP_009229605.1">
    <property type="nucleotide sequence ID" value="XM_009231341.1"/>
</dbReference>
<gene>
    <name evidence="2" type="primary">20353893</name>
    <name evidence="1" type="ORF">GGTG_13435</name>
</gene>
<reference evidence="3" key="1">
    <citation type="submission" date="2010-07" db="EMBL/GenBank/DDBJ databases">
        <title>The genome sequence of Gaeumannomyces graminis var. tritici strain R3-111a-1.</title>
        <authorList>
            <consortium name="The Broad Institute Genome Sequencing Platform"/>
            <person name="Ma L.-J."/>
            <person name="Dead R."/>
            <person name="Young S."/>
            <person name="Zeng Q."/>
            <person name="Koehrsen M."/>
            <person name="Alvarado L."/>
            <person name="Berlin A."/>
            <person name="Chapman S.B."/>
            <person name="Chen Z."/>
            <person name="Freedman E."/>
            <person name="Gellesch M."/>
            <person name="Goldberg J."/>
            <person name="Griggs A."/>
            <person name="Gujja S."/>
            <person name="Heilman E.R."/>
            <person name="Heiman D."/>
            <person name="Hepburn T."/>
            <person name="Howarth C."/>
            <person name="Jen D."/>
            <person name="Larson L."/>
            <person name="Mehta T."/>
            <person name="Neiman D."/>
            <person name="Pearson M."/>
            <person name="Roberts A."/>
            <person name="Saif S."/>
            <person name="Shea T."/>
            <person name="Shenoy N."/>
            <person name="Sisk P."/>
            <person name="Stolte C."/>
            <person name="Sykes S."/>
            <person name="Walk T."/>
            <person name="White J."/>
            <person name="Yandava C."/>
            <person name="Haas B."/>
            <person name="Nusbaum C."/>
            <person name="Birren B."/>
        </authorList>
    </citation>
    <scope>NUCLEOTIDE SEQUENCE [LARGE SCALE GENOMIC DNA]</scope>
    <source>
        <strain evidence="3">R3-111a-1</strain>
    </source>
</reference>
<dbReference type="AlphaFoldDB" id="J3PIV5"/>
<evidence type="ECO:0000313" key="3">
    <source>
        <dbReference type="Proteomes" id="UP000006039"/>
    </source>
</evidence>
<dbReference type="HOGENOM" id="CLU_2606167_0_0_1"/>
<dbReference type="EMBL" id="GL385407">
    <property type="protein sequence ID" value="EJT69038.1"/>
    <property type="molecule type" value="Genomic_DNA"/>
</dbReference>